<dbReference type="SMART" id="SM01011">
    <property type="entry name" value="AMP_N"/>
    <property type="match status" value="1"/>
</dbReference>
<dbReference type="GO" id="GO:0006508">
    <property type="term" value="P:proteolysis"/>
    <property type="evidence" value="ECO:0007669"/>
    <property type="project" value="TreeGrafter"/>
</dbReference>
<gene>
    <name evidence="7" type="ordered locus">Bathy16g02290</name>
</gene>
<comment type="cofactor">
    <cofactor evidence="1">
        <name>Mn(2+)</name>
        <dbReference type="ChEBI" id="CHEBI:29035"/>
    </cofactor>
</comment>
<name>K8EQ03_9CHLO</name>
<dbReference type="CDD" id="cd01087">
    <property type="entry name" value="Prolidase"/>
    <property type="match status" value="1"/>
</dbReference>
<dbReference type="Pfam" id="PF05195">
    <property type="entry name" value="AMP_N"/>
    <property type="match status" value="1"/>
</dbReference>
<feature type="compositionally biased region" description="Low complexity" evidence="5">
    <location>
        <begin position="242"/>
        <end position="254"/>
    </location>
</feature>
<evidence type="ECO:0000259" key="6">
    <source>
        <dbReference type="SMART" id="SM01011"/>
    </source>
</evidence>
<protein>
    <submittedName>
        <fullName evidence="7">Proline aminopeptidase P II</fullName>
    </submittedName>
</protein>
<dbReference type="InterPro" id="IPR036005">
    <property type="entry name" value="Creatinase/aminopeptidase-like"/>
</dbReference>
<feature type="region of interest" description="Disordered" evidence="5">
    <location>
        <begin position="18"/>
        <end position="46"/>
    </location>
</feature>
<reference evidence="7 8" key="1">
    <citation type="submission" date="2011-10" db="EMBL/GenBank/DDBJ databases">
        <authorList>
            <person name="Genoscope - CEA"/>
        </authorList>
    </citation>
    <scope>NUCLEOTIDE SEQUENCE [LARGE SCALE GENOMIC DNA]</scope>
    <source>
        <strain evidence="7 8">RCC 1105</strain>
    </source>
</reference>
<evidence type="ECO:0000313" key="7">
    <source>
        <dbReference type="EMBL" id="CCO20146.1"/>
    </source>
</evidence>
<dbReference type="eggNOG" id="KOG2737">
    <property type="taxonomic scope" value="Eukaryota"/>
</dbReference>
<dbReference type="Proteomes" id="UP000198341">
    <property type="component" value="Chromosome 16"/>
</dbReference>
<dbReference type="SUPFAM" id="SSF53092">
    <property type="entry name" value="Creatinase/prolidase N-terminal domain"/>
    <property type="match status" value="1"/>
</dbReference>
<feature type="compositionally biased region" description="Basic and acidic residues" evidence="5">
    <location>
        <begin position="255"/>
        <end position="265"/>
    </location>
</feature>
<dbReference type="Gene3D" id="3.90.230.10">
    <property type="entry name" value="Creatinase/methionine aminopeptidase superfamily"/>
    <property type="match status" value="1"/>
</dbReference>
<keyword evidence="2" id="KW-0479">Metal-binding</keyword>
<evidence type="ECO:0000256" key="1">
    <source>
        <dbReference type="ARBA" id="ARBA00001936"/>
    </source>
</evidence>
<feature type="domain" description="Aminopeptidase P N-terminal" evidence="6">
    <location>
        <begin position="120"/>
        <end position="258"/>
    </location>
</feature>
<dbReference type="Gene3D" id="3.40.350.10">
    <property type="entry name" value="Creatinase/prolidase N-terminal domain"/>
    <property type="match status" value="1"/>
</dbReference>
<evidence type="ECO:0000256" key="5">
    <source>
        <dbReference type="SAM" id="MobiDB-lite"/>
    </source>
</evidence>
<dbReference type="GO" id="GO:0030145">
    <property type="term" value="F:manganese ion binding"/>
    <property type="evidence" value="ECO:0007669"/>
    <property type="project" value="InterPro"/>
</dbReference>
<evidence type="ECO:0000313" key="8">
    <source>
        <dbReference type="Proteomes" id="UP000198341"/>
    </source>
</evidence>
<dbReference type="PANTHER" id="PTHR43226:SF1">
    <property type="entry name" value="XAA-PRO DIPEPTIDASE"/>
    <property type="match status" value="1"/>
</dbReference>
<organism evidence="7 8">
    <name type="scientific">Bathycoccus prasinos</name>
    <dbReference type="NCBI Taxonomy" id="41875"/>
    <lineage>
        <taxon>Eukaryota</taxon>
        <taxon>Viridiplantae</taxon>
        <taxon>Chlorophyta</taxon>
        <taxon>Mamiellophyceae</taxon>
        <taxon>Mamiellales</taxon>
        <taxon>Bathycoccaceae</taxon>
        <taxon>Bathycoccus</taxon>
    </lineage>
</organism>
<dbReference type="GeneID" id="19011206"/>
<dbReference type="InterPro" id="IPR000994">
    <property type="entry name" value="Pept_M24"/>
</dbReference>
<dbReference type="RefSeq" id="XP_007508529.1">
    <property type="nucleotide sequence ID" value="XM_007508467.1"/>
</dbReference>
<evidence type="ECO:0000256" key="3">
    <source>
        <dbReference type="ARBA" id="ARBA00022801"/>
    </source>
</evidence>
<keyword evidence="8" id="KW-1185">Reference proteome</keyword>
<dbReference type="EMBL" id="FO082263">
    <property type="protein sequence ID" value="CCO20146.1"/>
    <property type="molecule type" value="Genomic_DNA"/>
</dbReference>
<dbReference type="InterPro" id="IPR007865">
    <property type="entry name" value="Aminopep_P_N"/>
</dbReference>
<dbReference type="InterPro" id="IPR052433">
    <property type="entry name" value="X-Pro_dipept-like"/>
</dbReference>
<dbReference type="SUPFAM" id="SSF55920">
    <property type="entry name" value="Creatinase/aminopeptidase"/>
    <property type="match status" value="1"/>
</dbReference>
<dbReference type="InterPro" id="IPR029149">
    <property type="entry name" value="Creatin/AminoP/Spt16_N"/>
</dbReference>
<keyword evidence="7" id="KW-0645">Protease</keyword>
<dbReference type="AlphaFoldDB" id="K8EQ03"/>
<sequence length="621" mass="69911">MTTIQTMSLFSHSASFLKTNADTKPPPRQLVEKASSSRCKLHRSQTGSRLKRCRQLHEVVVTLAKNKTDDDENHDSDDDSDDSDDAFIQQLLLNNNNDEKNKSRYDCHSLEDFLDRKKKLSKIDFNRRRFKVFSKFPNDNRLIFALSGELQTRNGFEGHTARFRQIPDFMYLTGISEPDYFLLSTCGPNEEDVKTVILCPRKTEQMKVWMGAGRSVQEIQETTMCDRCFYVDEIDDAMEYLNNNGSNSNSNSTEKNNDEGEETRSNNKGRRAFKIAHSKVVFVAPELDDVALKKRLQSNDAFVKSKTWGPSISANATSSNFRFDYVALPDKIARQRAIKTKEEIERIKRANDGSSDAHIAMWQFSKPNETYEFQLEAEFIAASTKRNLRELGYPCIVGSGKNAAILHYEENSALCKEKEIVLVDAGAECEGYTADITRCFPTDGKFTEDAKLLYNVVLDVQVDAIERYTNGALWADIARKAKLKTIEGLQKKLGVVNADADLNEALEAGISEVFLPHALGHYLGLQVHDVGPNSGTPLPVVLEVGNVITCEPGVYFVEALYEKALANEKQKKFLNRENIERFAKVGGVRIEDNIWVTERGPVNLTRCPKTVEDVEAACASA</sequence>
<evidence type="ECO:0000256" key="4">
    <source>
        <dbReference type="ARBA" id="ARBA00023211"/>
    </source>
</evidence>
<proteinExistence type="predicted"/>
<feature type="region of interest" description="Disordered" evidence="5">
    <location>
        <begin position="241"/>
        <end position="270"/>
    </location>
</feature>
<dbReference type="GO" id="GO:0070006">
    <property type="term" value="F:metalloaminopeptidase activity"/>
    <property type="evidence" value="ECO:0007669"/>
    <property type="project" value="InterPro"/>
</dbReference>
<dbReference type="STRING" id="41875.K8EQ03"/>
<keyword evidence="3" id="KW-0378">Hydrolase</keyword>
<evidence type="ECO:0000256" key="2">
    <source>
        <dbReference type="ARBA" id="ARBA00022723"/>
    </source>
</evidence>
<dbReference type="PANTHER" id="PTHR43226">
    <property type="entry name" value="XAA-PRO AMINOPEPTIDASE 3"/>
    <property type="match status" value="1"/>
</dbReference>
<keyword evidence="4" id="KW-0464">Manganese</keyword>
<dbReference type="OrthoDB" id="10261878at2759"/>
<accession>K8EQ03</accession>
<keyword evidence="7" id="KW-0031">Aminopeptidase</keyword>
<dbReference type="KEGG" id="bpg:Bathy16g02290"/>
<dbReference type="Pfam" id="PF00557">
    <property type="entry name" value="Peptidase_M24"/>
    <property type="match status" value="1"/>
</dbReference>